<feature type="compositionally biased region" description="Pro residues" evidence="1">
    <location>
        <begin position="23"/>
        <end position="36"/>
    </location>
</feature>
<dbReference type="PROSITE" id="PS51257">
    <property type="entry name" value="PROKAR_LIPOPROTEIN"/>
    <property type="match status" value="1"/>
</dbReference>
<protein>
    <submittedName>
        <fullName evidence="3">Uncharacterized protein</fullName>
    </submittedName>
</protein>
<feature type="compositionally biased region" description="Basic and acidic residues" evidence="1">
    <location>
        <begin position="63"/>
        <end position="73"/>
    </location>
</feature>
<feature type="compositionally biased region" description="Low complexity" evidence="1">
    <location>
        <begin position="74"/>
        <end position="91"/>
    </location>
</feature>
<sequence length="179" mass="18230">MSATARILPMVAALWLGACATAPEPPPPAPPEPAPAPAISSVEPVVPAAKPAAPAKPAKPKSKKAEKAEKDKAAAAAAAAAAGTTAVAPPKVEGEAALPPAPVAKPEPEIKGPAWLSRCVTKRYEGGAILCDADSLLANPSGNIKVYARDQNLAGPVANGGRIEYRPGLPRRYRLFVFP</sequence>
<dbReference type="EMBL" id="CP071060">
    <property type="protein sequence ID" value="QSI77417.1"/>
    <property type="molecule type" value="Genomic_DNA"/>
</dbReference>
<evidence type="ECO:0000256" key="1">
    <source>
        <dbReference type="SAM" id="MobiDB-lite"/>
    </source>
</evidence>
<evidence type="ECO:0000256" key="2">
    <source>
        <dbReference type="SAM" id="SignalP"/>
    </source>
</evidence>
<reference evidence="3 4" key="1">
    <citation type="submission" date="2021-02" db="EMBL/GenBank/DDBJ databases">
        <title>Niveibacterium changnyeongensis HC41.</title>
        <authorList>
            <person name="Kang M."/>
        </authorList>
    </citation>
    <scope>NUCLEOTIDE SEQUENCE [LARGE SCALE GENOMIC DNA]</scope>
    <source>
        <strain evidence="3 4">HC41</strain>
    </source>
</reference>
<feature type="compositionally biased region" description="Low complexity" evidence="1">
    <location>
        <begin position="37"/>
        <end position="56"/>
    </location>
</feature>
<accession>A0ABX7MCR2</accession>
<feature type="region of interest" description="Disordered" evidence="1">
    <location>
        <begin position="20"/>
        <end position="109"/>
    </location>
</feature>
<keyword evidence="2" id="KW-0732">Signal</keyword>
<dbReference type="Proteomes" id="UP000663570">
    <property type="component" value="Chromosome"/>
</dbReference>
<evidence type="ECO:0000313" key="3">
    <source>
        <dbReference type="EMBL" id="QSI77417.1"/>
    </source>
</evidence>
<evidence type="ECO:0000313" key="4">
    <source>
        <dbReference type="Proteomes" id="UP000663570"/>
    </source>
</evidence>
<feature type="chain" id="PRO_5045933981" evidence="2">
    <location>
        <begin position="21"/>
        <end position="179"/>
    </location>
</feature>
<name>A0ABX7MCR2_9RHOO</name>
<feature type="signal peptide" evidence="2">
    <location>
        <begin position="1"/>
        <end position="20"/>
    </location>
</feature>
<keyword evidence="4" id="KW-1185">Reference proteome</keyword>
<gene>
    <name evidence="3" type="ORF">JY500_01815</name>
</gene>
<proteinExistence type="predicted"/>
<organism evidence="3 4">
    <name type="scientific">Niveibacterium microcysteis</name>
    <dbReference type="NCBI Taxonomy" id="2811415"/>
    <lineage>
        <taxon>Bacteria</taxon>
        <taxon>Pseudomonadati</taxon>
        <taxon>Pseudomonadota</taxon>
        <taxon>Betaproteobacteria</taxon>
        <taxon>Rhodocyclales</taxon>
        <taxon>Rhodocyclaceae</taxon>
        <taxon>Niveibacterium</taxon>
    </lineage>
</organism>
<dbReference type="RefSeq" id="WP_172201434.1">
    <property type="nucleotide sequence ID" value="NZ_CP071060.1"/>
</dbReference>